<dbReference type="EC" id="1.17.1.4" evidence="3"/>
<reference evidence="3 4" key="1">
    <citation type="submission" date="2019-08" db="EMBL/GenBank/DDBJ databases">
        <authorList>
            <person name="Peeters C."/>
        </authorList>
    </citation>
    <scope>NUCLEOTIDE SEQUENCE [LARGE SCALE GENOMIC DNA]</scope>
    <source>
        <strain evidence="3 4">LMG 31115</strain>
    </source>
</reference>
<dbReference type="InterPro" id="IPR003777">
    <property type="entry name" value="XdhC_CoxI"/>
</dbReference>
<evidence type="ECO:0000313" key="4">
    <source>
        <dbReference type="Proteomes" id="UP000333828"/>
    </source>
</evidence>
<dbReference type="RefSeq" id="WP_150686203.1">
    <property type="nucleotide sequence ID" value="NZ_CABPSI010000006.1"/>
</dbReference>
<dbReference type="PANTHER" id="PTHR30388:SF4">
    <property type="entry name" value="MOLYBDENUM COFACTOR INSERTION CHAPERONE PAOD"/>
    <property type="match status" value="1"/>
</dbReference>
<keyword evidence="3" id="KW-0560">Oxidoreductase</keyword>
<dbReference type="Pfam" id="PF13478">
    <property type="entry name" value="XdhC_C"/>
    <property type="match status" value="1"/>
</dbReference>
<gene>
    <name evidence="3" type="primary">pucA_3</name>
    <name evidence="3" type="ORF">PIN31115_04792</name>
</gene>
<sequence length="357" mass="38433">MDVLDAEVLDAVARWQAQGDDVLLATVARTWGLAPRPVGAMMALGARGRVAGSVSGGCIEDYLLAKVADGFRPGLRPHVQTYGLTADEAHRFGLPCGGTLELIIEAVTERSALDAMRAAINAGQLGTRELDLRTGEARVRHVRQPAAFAYTPARLTVPFGPRWRIIVIGDGQLTRHLTAMAVPLGYQIVICDPRDIHDIHDGGGGEHNTPTPHVTRVSEMPDDLIVRLRPDGNTAIVALTHDPKLDDMALLEALKSDAFYVGAIGSHRNQSSRRERLAMFDLTPSQIGRLYGPVGLHLGARTPPEIALAILAEITALRNGTLGDTTRRVMPSCAAESPPPSAIAHRVLTRNERMPVL</sequence>
<evidence type="ECO:0000313" key="3">
    <source>
        <dbReference type="EMBL" id="VVE52921.1"/>
    </source>
</evidence>
<dbReference type="InterPro" id="IPR027051">
    <property type="entry name" value="XdhC_Rossmann_dom"/>
</dbReference>
<keyword evidence="4" id="KW-1185">Reference proteome</keyword>
<name>A0A5E4YVK6_9BURK</name>
<dbReference type="AlphaFoldDB" id="A0A5E4YVK6"/>
<evidence type="ECO:0000259" key="2">
    <source>
        <dbReference type="Pfam" id="PF13478"/>
    </source>
</evidence>
<dbReference type="InterPro" id="IPR052698">
    <property type="entry name" value="MoCofactor_Util/Proc"/>
</dbReference>
<feature type="domain" description="XdhC Rossmann" evidence="2">
    <location>
        <begin position="165"/>
        <end position="314"/>
    </location>
</feature>
<dbReference type="Pfam" id="PF02625">
    <property type="entry name" value="XdhC_CoxI"/>
    <property type="match status" value="1"/>
</dbReference>
<dbReference type="Gene3D" id="3.40.50.720">
    <property type="entry name" value="NAD(P)-binding Rossmann-like Domain"/>
    <property type="match status" value="1"/>
</dbReference>
<accession>A0A5E4YVK6</accession>
<dbReference type="Proteomes" id="UP000333828">
    <property type="component" value="Unassembled WGS sequence"/>
</dbReference>
<proteinExistence type="predicted"/>
<feature type="domain" description="XdhC- CoxI" evidence="1">
    <location>
        <begin position="15"/>
        <end position="74"/>
    </location>
</feature>
<evidence type="ECO:0000259" key="1">
    <source>
        <dbReference type="Pfam" id="PF02625"/>
    </source>
</evidence>
<dbReference type="EMBL" id="CABPSI010000006">
    <property type="protein sequence ID" value="VVE52921.1"/>
    <property type="molecule type" value="Genomic_DNA"/>
</dbReference>
<protein>
    <submittedName>
        <fullName evidence="3">Putative xanthine dehydrogenase subunit A</fullName>
        <ecNumber evidence="3">1.17.1.4</ecNumber>
    </submittedName>
</protein>
<organism evidence="3 4">
    <name type="scientific">Pandoraea iniqua</name>
    <dbReference type="NCBI Taxonomy" id="2508288"/>
    <lineage>
        <taxon>Bacteria</taxon>
        <taxon>Pseudomonadati</taxon>
        <taxon>Pseudomonadota</taxon>
        <taxon>Betaproteobacteria</taxon>
        <taxon>Burkholderiales</taxon>
        <taxon>Burkholderiaceae</taxon>
        <taxon>Pandoraea</taxon>
    </lineage>
</organism>
<dbReference type="GO" id="GO:0004854">
    <property type="term" value="F:xanthine dehydrogenase activity"/>
    <property type="evidence" value="ECO:0007669"/>
    <property type="project" value="UniProtKB-EC"/>
</dbReference>
<dbReference type="PANTHER" id="PTHR30388">
    <property type="entry name" value="ALDEHYDE OXIDOREDUCTASE MOLYBDENUM COFACTOR ASSEMBLY PROTEIN"/>
    <property type="match status" value="1"/>
</dbReference>